<evidence type="ECO:0000256" key="1">
    <source>
        <dbReference type="SAM" id="Phobius"/>
    </source>
</evidence>
<name>A0A2W5VP41_9BACT</name>
<organism evidence="2 3">
    <name type="scientific">Archangium gephyra</name>
    <dbReference type="NCBI Taxonomy" id="48"/>
    <lineage>
        <taxon>Bacteria</taxon>
        <taxon>Pseudomonadati</taxon>
        <taxon>Myxococcota</taxon>
        <taxon>Myxococcia</taxon>
        <taxon>Myxococcales</taxon>
        <taxon>Cystobacterineae</taxon>
        <taxon>Archangiaceae</taxon>
        <taxon>Archangium</taxon>
    </lineage>
</organism>
<protein>
    <submittedName>
        <fullName evidence="2">Uncharacterized protein</fullName>
    </submittedName>
</protein>
<keyword evidence="1" id="KW-1133">Transmembrane helix</keyword>
<gene>
    <name evidence="2" type="ORF">DI536_04265</name>
</gene>
<evidence type="ECO:0000313" key="2">
    <source>
        <dbReference type="EMBL" id="PZR17534.1"/>
    </source>
</evidence>
<evidence type="ECO:0000313" key="3">
    <source>
        <dbReference type="Proteomes" id="UP000249061"/>
    </source>
</evidence>
<feature type="transmembrane region" description="Helical" evidence="1">
    <location>
        <begin position="12"/>
        <end position="35"/>
    </location>
</feature>
<feature type="transmembrane region" description="Helical" evidence="1">
    <location>
        <begin position="47"/>
        <end position="67"/>
    </location>
</feature>
<proteinExistence type="predicted"/>
<dbReference type="EMBL" id="QFQP01000002">
    <property type="protein sequence ID" value="PZR17534.1"/>
    <property type="molecule type" value="Genomic_DNA"/>
</dbReference>
<accession>A0A2W5VP41</accession>
<dbReference type="AlphaFoldDB" id="A0A2W5VP41"/>
<keyword evidence="1" id="KW-0812">Transmembrane</keyword>
<keyword evidence="1" id="KW-0472">Membrane</keyword>
<reference evidence="2 3" key="1">
    <citation type="submission" date="2017-08" db="EMBL/GenBank/DDBJ databases">
        <title>Infants hospitalized years apart are colonized by the same room-sourced microbial strains.</title>
        <authorList>
            <person name="Brooks B."/>
            <person name="Olm M.R."/>
            <person name="Firek B.A."/>
            <person name="Baker R."/>
            <person name="Thomas B.C."/>
            <person name="Morowitz M.J."/>
            <person name="Banfield J.F."/>
        </authorList>
    </citation>
    <scope>NUCLEOTIDE SEQUENCE [LARGE SCALE GENOMIC DNA]</scope>
    <source>
        <strain evidence="2">S2_003_000_R2_14</strain>
    </source>
</reference>
<sequence>MSFQQQGEEEAKSAMIGAGVSVVAGFFFAAIPAFKPVVNWLAKWLDFVPTLLVLGLVVGIPVGFAVHRLRVGMSVNRFEASRRARITP</sequence>
<dbReference type="Proteomes" id="UP000249061">
    <property type="component" value="Unassembled WGS sequence"/>
</dbReference>
<comment type="caution">
    <text evidence="2">The sequence shown here is derived from an EMBL/GenBank/DDBJ whole genome shotgun (WGS) entry which is preliminary data.</text>
</comment>